<feature type="domain" description="Interferon/interleukin receptor" evidence="19">
    <location>
        <begin position="137"/>
        <end position="238"/>
    </location>
</feature>
<dbReference type="KEGG" id="pdic:114490003"/>
<comment type="function">
    <text evidence="12">Together with IFNAR1, forms the heterodimeric receptor for type I interferons (including interferons alpha, beta, epsilon, omega and kappa). Type I interferon binding activates the JAK-STAT signaling cascade, resulting in transcriptional activation or repression of interferon-regulated genes that encode the effectors of the interferon response. Mechanistically, type I interferon-binding brings the IFNAR1 and IFNAR2 subunits into close proximity with one another, driving their associated Janus kinases (JAKs) (TYK2 bound to IFNAR1 and JAK1 bound to IFNAR2) to cross-phosphorylate one another. The activated kinases phosphorylate specific tyrosine residues on the intracellular domains of IFNAR1 and IFNAR2, forming docking sites for the STAT transcription factors (STAT1, STAT2 and STAT). STAT proteins are then phosphorylated by the JAKs, promoting their translocation into the nucleus to regulate expression of interferon-regulated genes.</text>
</comment>
<keyword evidence="5 16" id="KW-0812">Transmembrane</keyword>
<dbReference type="Pfam" id="PF09294">
    <property type="entry name" value="Interfer-bind"/>
    <property type="match status" value="1"/>
</dbReference>
<keyword evidence="11" id="KW-0325">Glycoprotein</keyword>
<keyword evidence="10 21" id="KW-0675">Receptor</keyword>
<dbReference type="InterPro" id="IPR036116">
    <property type="entry name" value="FN3_sf"/>
</dbReference>
<dbReference type="InterPro" id="IPR015373">
    <property type="entry name" value="Interferon/interleukin_rcp_dom"/>
</dbReference>
<dbReference type="GO" id="GO:0042018">
    <property type="term" value="F:interleukin-22 receptor activity"/>
    <property type="evidence" value="ECO:0007669"/>
    <property type="project" value="TreeGrafter"/>
</dbReference>
<keyword evidence="8 16" id="KW-0472">Membrane</keyword>
<dbReference type="RefSeq" id="XP_028359692.2">
    <property type="nucleotide sequence ID" value="XM_028503891.2"/>
</dbReference>
<keyword evidence="7 16" id="KW-1133">Transmembrane helix</keyword>
<feature type="chain" id="PRO_5029009653" description="Interferon alpha/beta receptor 2" evidence="17">
    <location>
        <begin position="32"/>
        <end position="525"/>
    </location>
</feature>
<evidence type="ECO:0000256" key="17">
    <source>
        <dbReference type="SAM" id="SignalP"/>
    </source>
</evidence>
<evidence type="ECO:0000256" key="5">
    <source>
        <dbReference type="ARBA" id="ARBA00022692"/>
    </source>
</evidence>
<evidence type="ECO:0000256" key="9">
    <source>
        <dbReference type="ARBA" id="ARBA00023157"/>
    </source>
</evidence>
<reference evidence="21" key="1">
    <citation type="submission" date="2025-08" db="UniProtKB">
        <authorList>
            <consortium name="RefSeq"/>
        </authorList>
    </citation>
    <scope>IDENTIFICATION</scope>
    <source>
        <tissue evidence="21">Muscle</tissue>
    </source>
</reference>
<organism evidence="20 21">
    <name type="scientific">Phyllostomus discolor</name>
    <name type="common">pale spear-nosed bat</name>
    <dbReference type="NCBI Taxonomy" id="89673"/>
    <lineage>
        <taxon>Eukaryota</taxon>
        <taxon>Metazoa</taxon>
        <taxon>Chordata</taxon>
        <taxon>Craniata</taxon>
        <taxon>Vertebrata</taxon>
        <taxon>Euteleostomi</taxon>
        <taxon>Mammalia</taxon>
        <taxon>Eutheria</taxon>
        <taxon>Laurasiatheria</taxon>
        <taxon>Chiroptera</taxon>
        <taxon>Yangochiroptera</taxon>
        <taxon>Phyllostomidae</taxon>
        <taxon>Phyllostominae</taxon>
        <taxon>Phyllostomus</taxon>
    </lineage>
</organism>
<dbReference type="InterPro" id="IPR013783">
    <property type="entry name" value="Ig-like_fold"/>
</dbReference>
<dbReference type="Gene3D" id="2.60.40.10">
    <property type="entry name" value="Immunoglobulins"/>
    <property type="match status" value="2"/>
</dbReference>
<protein>
    <recommendedName>
        <fullName evidence="13">Interferon alpha/beta receptor 2</fullName>
    </recommendedName>
    <alternativeName>
        <fullName evidence="14">Type I interferon receptor 2</fullName>
    </alternativeName>
</protein>
<dbReference type="InParanoid" id="A0A6J2KWA9"/>
<evidence type="ECO:0000313" key="20">
    <source>
        <dbReference type="Proteomes" id="UP000504628"/>
    </source>
</evidence>
<dbReference type="PANTHER" id="PTHR20859">
    <property type="entry name" value="INTERFERON/INTERLEUKIN RECEPTOR"/>
    <property type="match status" value="1"/>
</dbReference>
<dbReference type="GO" id="GO:0005886">
    <property type="term" value="C:plasma membrane"/>
    <property type="evidence" value="ECO:0007669"/>
    <property type="project" value="UniProtKB-SubCell"/>
</dbReference>
<feature type="region of interest" description="Disordered" evidence="15">
    <location>
        <begin position="355"/>
        <end position="427"/>
    </location>
</feature>
<dbReference type="GO" id="GO:0004905">
    <property type="term" value="F:type I interferon receptor activity"/>
    <property type="evidence" value="ECO:0007669"/>
    <property type="project" value="TreeGrafter"/>
</dbReference>
<keyword evidence="20" id="KW-1185">Reference proteome</keyword>
<dbReference type="CTD" id="3455"/>
<keyword evidence="6 17" id="KW-0732">Signal</keyword>
<dbReference type="Pfam" id="PF01108">
    <property type="entry name" value="Tissue_fac"/>
    <property type="match status" value="1"/>
</dbReference>
<feature type="compositionally biased region" description="Gly residues" evidence="15">
    <location>
        <begin position="514"/>
        <end position="525"/>
    </location>
</feature>
<dbReference type="Proteomes" id="UP000504628">
    <property type="component" value="Chromosome 2"/>
</dbReference>
<evidence type="ECO:0000256" key="6">
    <source>
        <dbReference type="ARBA" id="ARBA00022729"/>
    </source>
</evidence>
<comment type="similarity">
    <text evidence="2">Belongs to the type II cytokine receptor family.</text>
</comment>
<sequence>MTRMLWGHDACAGRPLALCLLGGICLMSGMPQPLPELSDGPCDINITLRNFRPVISWKLRNAPIAPTHYTLWYTNMSDRKDMEVVEHCANITRPSCDVTNLWMDVSETYELQLVGSRGNATVVQCFRSVFPELDMLLEPPEFEVAGFTDHIRVTLVLPETLPKGPQDQELWSHFSLIIEEQLEGIAKKHKLKINEDTKGNFTYVLDKLIPNTTYCVSVYFNPRNVESVVRSPLKCTHLPPARQPGSPESAVIGAFTSVAFIVAVAVSSLMALRRVGYICLRSVPPKVLDFRNPPSWAFPERPPVEAVAVLEVIHVNRKKKVWNYDYDDESDSEGTVVQACAGGYTVNGLAIRPAGPAPGSSARLEGYSSPDAQEDEPSEPEDETRSLLAGPGPRCADCAGGASEGQRAPPVGPEFKEDSSSTKSSADRNFFNVNLDSVFVRVLDDSDPEVPPAPSLAEETVDPEDPDETGTSLGAANAQGTQQCFPGHPGQGLWLEESSSDGSDASESDVDVGPGVGTGDGYLMR</sequence>
<dbReference type="GeneID" id="114490003"/>
<feature type="domain" description="Fibronectin type-III" evidence="18">
    <location>
        <begin position="30"/>
        <end position="120"/>
    </location>
</feature>
<evidence type="ECO:0000256" key="3">
    <source>
        <dbReference type="ARBA" id="ARBA00022475"/>
    </source>
</evidence>
<feature type="compositionally biased region" description="Acidic residues" evidence="15">
    <location>
        <begin position="372"/>
        <end position="382"/>
    </location>
</feature>
<proteinExistence type="inferred from homology"/>
<feature type="compositionally biased region" description="Polar residues" evidence="15">
    <location>
        <begin position="470"/>
        <end position="484"/>
    </location>
</feature>
<dbReference type="FunFam" id="2.60.40.10:FF:000909">
    <property type="entry name" value="Interferon alpha/beta receptor 2"/>
    <property type="match status" value="1"/>
</dbReference>
<feature type="transmembrane region" description="Helical" evidence="16">
    <location>
        <begin position="250"/>
        <end position="272"/>
    </location>
</feature>
<evidence type="ECO:0000259" key="19">
    <source>
        <dbReference type="Pfam" id="PF09294"/>
    </source>
</evidence>
<evidence type="ECO:0000313" key="21">
    <source>
        <dbReference type="RefSeq" id="XP_028359692.2"/>
    </source>
</evidence>
<evidence type="ECO:0000256" key="14">
    <source>
        <dbReference type="ARBA" id="ARBA00076545"/>
    </source>
</evidence>
<keyword evidence="3" id="KW-1003">Cell membrane</keyword>
<accession>A0A6J2KWA9</accession>
<gene>
    <name evidence="21" type="primary">IFNAR2</name>
</gene>
<evidence type="ECO:0000256" key="13">
    <source>
        <dbReference type="ARBA" id="ARBA00068670"/>
    </source>
</evidence>
<dbReference type="OrthoDB" id="8947665at2759"/>
<dbReference type="FunCoup" id="A0A6J2KWA9">
    <property type="interactions" value="554"/>
</dbReference>
<comment type="subcellular location">
    <subcellularLocation>
        <location evidence="1">Cell membrane</location>
        <topology evidence="1">Single-pass type I membrane protein</topology>
    </subcellularLocation>
</comment>
<keyword evidence="4" id="KW-0597">Phosphoprotein</keyword>
<evidence type="ECO:0000256" key="2">
    <source>
        <dbReference type="ARBA" id="ARBA00005399"/>
    </source>
</evidence>
<feature type="region of interest" description="Disordered" evidence="15">
    <location>
        <begin position="444"/>
        <end position="525"/>
    </location>
</feature>
<feature type="compositionally biased region" description="Acidic residues" evidence="15">
    <location>
        <begin position="459"/>
        <end position="468"/>
    </location>
</feature>
<dbReference type="SUPFAM" id="SSF49265">
    <property type="entry name" value="Fibronectin type III"/>
    <property type="match status" value="2"/>
</dbReference>
<evidence type="ECO:0000256" key="11">
    <source>
        <dbReference type="ARBA" id="ARBA00023180"/>
    </source>
</evidence>
<dbReference type="InterPro" id="IPR003961">
    <property type="entry name" value="FN3_dom"/>
</dbReference>
<evidence type="ECO:0000259" key="18">
    <source>
        <dbReference type="Pfam" id="PF01108"/>
    </source>
</evidence>
<dbReference type="AlphaFoldDB" id="A0A6J2KWA9"/>
<evidence type="ECO:0000256" key="15">
    <source>
        <dbReference type="SAM" id="MobiDB-lite"/>
    </source>
</evidence>
<evidence type="ECO:0000256" key="8">
    <source>
        <dbReference type="ARBA" id="ARBA00023136"/>
    </source>
</evidence>
<dbReference type="InterPro" id="IPR050650">
    <property type="entry name" value="Type-II_Cytokine-TF_Rcpt"/>
</dbReference>
<evidence type="ECO:0000256" key="1">
    <source>
        <dbReference type="ARBA" id="ARBA00004251"/>
    </source>
</evidence>
<dbReference type="GO" id="GO:0005615">
    <property type="term" value="C:extracellular space"/>
    <property type="evidence" value="ECO:0007669"/>
    <property type="project" value="UniProtKB-ARBA"/>
</dbReference>
<keyword evidence="9" id="KW-1015">Disulfide bond</keyword>
<evidence type="ECO:0000256" key="10">
    <source>
        <dbReference type="ARBA" id="ARBA00023170"/>
    </source>
</evidence>
<evidence type="ECO:0000256" key="4">
    <source>
        <dbReference type="ARBA" id="ARBA00022553"/>
    </source>
</evidence>
<evidence type="ECO:0000256" key="7">
    <source>
        <dbReference type="ARBA" id="ARBA00022989"/>
    </source>
</evidence>
<feature type="signal peptide" evidence="17">
    <location>
        <begin position="1"/>
        <end position="31"/>
    </location>
</feature>
<dbReference type="PANTHER" id="PTHR20859:SF84">
    <property type="entry name" value="INTERFERON ALPHA_BETA RECEPTOR 2"/>
    <property type="match status" value="1"/>
</dbReference>
<evidence type="ECO:0000256" key="12">
    <source>
        <dbReference type="ARBA" id="ARBA00057968"/>
    </source>
</evidence>
<evidence type="ECO:0000256" key="16">
    <source>
        <dbReference type="SAM" id="Phobius"/>
    </source>
</evidence>
<name>A0A6J2KWA9_9CHIR</name>